<dbReference type="InterPro" id="IPR011625">
    <property type="entry name" value="A2M_N_BRD"/>
</dbReference>
<proteinExistence type="inferred from homology"/>
<dbReference type="Pfam" id="PF17973">
    <property type="entry name" value="bMG10"/>
    <property type="match status" value="1"/>
</dbReference>
<evidence type="ECO:0000259" key="5">
    <source>
        <dbReference type="SMART" id="SM01360"/>
    </source>
</evidence>
<feature type="compositionally biased region" description="Acidic residues" evidence="2">
    <location>
        <begin position="839"/>
        <end position="856"/>
    </location>
</feature>
<dbReference type="InterPro" id="IPR001599">
    <property type="entry name" value="Macroglobln_a2"/>
</dbReference>
<dbReference type="EMBL" id="JBHSMZ010000015">
    <property type="protein sequence ID" value="MFC5550558.1"/>
    <property type="molecule type" value="Genomic_DNA"/>
</dbReference>
<dbReference type="InterPro" id="IPR041246">
    <property type="entry name" value="Bact_MG10"/>
</dbReference>
<evidence type="ECO:0000259" key="4">
    <source>
        <dbReference type="SMART" id="SM01359"/>
    </source>
</evidence>
<evidence type="ECO:0000256" key="3">
    <source>
        <dbReference type="SAM" id="SignalP"/>
    </source>
</evidence>
<dbReference type="InterPro" id="IPR051802">
    <property type="entry name" value="YfhM-like"/>
</dbReference>
<evidence type="ECO:0000313" key="6">
    <source>
        <dbReference type="EMBL" id="MFC5550558.1"/>
    </source>
</evidence>
<feature type="signal peptide" evidence="3">
    <location>
        <begin position="1"/>
        <end position="20"/>
    </location>
</feature>
<dbReference type="InterPro" id="IPR002890">
    <property type="entry name" value="MG2"/>
</dbReference>
<feature type="region of interest" description="Disordered" evidence="2">
    <location>
        <begin position="835"/>
        <end position="861"/>
    </location>
</feature>
<protein>
    <submittedName>
        <fullName evidence="6">Alpha-2-macroglobulin</fullName>
    </submittedName>
</protein>
<comment type="similarity">
    <text evidence="1">Belongs to the protease inhibitor I39 (alpha-2-macroglobulin) family. Bacterial alpha-2-macroglobulin subfamily.</text>
</comment>
<reference evidence="7" key="1">
    <citation type="journal article" date="2019" name="Int. J. Syst. Evol. Microbiol.">
        <title>The Global Catalogue of Microorganisms (GCM) 10K type strain sequencing project: providing services to taxonomists for standard genome sequencing and annotation.</title>
        <authorList>
            <consortium name="The Broad Institute Genomics Platform"/>
            <consortium name="The Broad Institute Genome Sequencing Center for Infectious Disease"/>
            <person name="Wu L."/>
            <person name="Ma J."/>
        </authorList>
    </citation>
    <scope>NUCLEOTIDE SEQUENCE [LARGE SCALE GENOMIC DNA]</scope>
    <source>
        <strain evidence="7">CGMCC 4.5798</strain>
    </source>
</reference>
<feature type="domain" description="Alpha-2-macroglobulin" evidence="5">
    <location>
        <begin position="1262"/>
        <end position="1352"/>
    </location>
</feature>
<dbReference type="Pfam" id="PF00207">
    <property type="entry name" value="A2M"/>
    <property type="match status" value="1"/>
</dbReference>
<name>A0ABW0S0W9_9BURK</name>
<keyword evidence="7" id="KW-1185">Reference proteome</keyword>
<evidence type="ECO:0000313" key="7">
    <source>
        <dbReference type="Proteomes" id="UP001596086"/>
    </source>
</evidence>
<keyword evidence="3" id="KW-0732">Signal</keyword>
<feature type="domain" description="Alpha-2-macroglobulin bait region" evidence="4">
    <location>
        <begin position="1048"/>
        <end position="1204"/>
    </location>
</feature>
<dbReference type="InterPro" id="IPR021868">
    <property type="entry name" value="Alpha_2_Macroglob_MG3"/>
</dbReference>
<dbReference type="PANTHER" id="PTHR40094">
    <property type="entry name" value="ALPHA-2-MACROGLOBULIN HOMOLOG"/>
    <property type="match status" value="1"/>
</dbReference>
<dbReference type="Pfam" id="PF07703">
    <property type="entry name" value="A2M_BRD"/>
    <property type="match status" value="1"/>
</dbReference>
<dbReference type="Pfam" id="PF11974">
    <property type="entry name" value="bMG3"/>
    <property type="match status" value="1"/>
</dbReference>
<dbReference type="SMART" id="SM01360">
    <property type="entry name" value="A2M"/>
    <property type="match status" value="1"/>
</dbReference>
<gene>
    <name evidence="6" type="ORF">ACFPO9_18740</name>
</gene>
<accession>A0ABW0S0W9</accession>
<comment type="caution">
    <text evidence="6">The sequence shown here is derived from an EMBL/GenBank/DDBJ whole genome shotgun (WGS) entry which is preliminary data.</text>
</comment>
<dbReference type="PANTHER" id="PTHR40094:SF1">
    <property type="entry name" value="UBIQUITIN DOMAIN-CONTAINING PROTEIN"/>
    <property type="match status" value="1"/>
</dbReference>
<dbReference type="RefSeq" id="WP_379773320.1">
    <property type="nucleotide sequence ID" value="NZ_JBHSMZ010000015.1"/>
</dbReference>
<dbReference type="Pfam" id="PF01835">
    <property type="entry name" value="MG2"/>
    <property type="match status" value="1"/>
</dbReference>
<evidence type="ECO:0000256" key="2">
    <source>
        <dbReference type="SAM" id="MobiDB-lite"/>
    </source>
</evidence>
<dbReference type="Proteomes" id="UP001596086">
    <property type="component" value="Unassembled WGS sequence"/>
</dbReference>
<sequence>MSLLKVLVLVLTCWYAGAWAQSPPPAPPARTAIELFTPEGAVREVRQATARFSAAMVPFGDLRAPAPIEVDCPVPGAGRWVDERTWVYDFERDLPGALRCRFQLRKDLRDLAGQPVEGKRDFLLMTGGPAVLQSQPYDGSGSIDERQAFVLGLSAPATPASVTAHAWCQADGIAEKIGVRILAGEARAQALFASRGLLQRTLQDEETRAPGKPWTLAQLRADDKAGKLERFLVLQCQRTLPADTKLALAWGAGIAAANGAATTTDQMLAYKTRPDFSARLSCERVSARAQCIPFLPMRVNFSAPIAVADARAIYLEEAGGKRHPAALGKEADRTNTVGTVSLPGPFPQQASLTLHLPAGLKDDAGRPLVNAARFPLPVRTGEAPPLVKFAAPFGILEAKGDRMLPVTVRNVEAKLAGTMRSSGAALQLKAGREKEIIDWLHKLSGPWGGWMPSQPSGKQLEVSVFAGGAVKKETLQRFTLPKPNGRRAFEVIGIPLRDPGFYVVELESPRLGAALNPKGRTAWVRSAALVTNLAAHFKLGAQSSLVWVTSLDKGRPVAGAQVEVRDCAARLLWSGASDAQGIARIRKELPPSRCKGQDNYFITARSGEDFTFTLSDWHDGIENWRFNLPAGGRFEDSRIAATVFDRSLLRAGETVHMKHFMRRQTMAGFAMLRAGDKAPDAGQAWRNRGPDADADAEKSALPAKAFLVHQGSGEKTELALAWDANGAAQGEWKIPQDAKLGVYEVLVGGLLSGSFRVEQFRVPTMKAILKAPLDAQVAPSSVSFDAQVGFLAGGPAGQAPVKLRSVVQDTGIQFPGYEEFSLGLGDVREGVVAQGSMGGEEDEGEGAAPESEEEGSQLEAARTQSLNLDRAGGARIAVDRLPQLDKPKSLLAELSYQDANGETSTVAARVALWPSAWVVGLKPEGWLLKKDAVKFQAVVLDVAGKPVAGVPVGVDFFVRQTTSHRRRLVGGFYAYEHSSEIKRLGEACSGVTDARGLLPCDVKAPAEGDLILRARASDAQGRVAATQREVWIGGDEEQWFAGGDHDRIDLLPAQKRYEAGDTATLQVRSPFRNATVLVTVEREGILDSYVRRLSGREQLVRIPVKASYAPNVFVSAFVVRGRVAGVQPAALVDLGKPAYKLGIAPIKVGWAPHELKVQVSTERQVYKVREQAGVKIKVEAPGGRKLPAGTEVALAAVDAGLLELMPNTSWNLLEAMMRERSLQVQTATAQMQVIGKRHFGRKAFPHGGGGGRSATRELFETLLLWKGKVTLDANGEASVQVPLNDTLGSFRIVAVAAGGAGLFGTGTADIRTTQDLMLLSGLPASVREGDAFRAGFTVRNASQRELAVRLSASMAADGARGQALAPLDLRLAPGESREVGWTVQAPAGVKTLQWEVEGAAGEGAQDRMRIRQQVSPAVPVRTLQATLIQLDGEKTLPVQRPGDALPGRGGIQTLLTARLGGDLPGVRDYMQAYPYTCFEQRTSRSVALRDKALWESTVATLPAHLDADGLVKYFATMDQGSDVLTAYVLSLTGEAGYEIPEDLKQRMEAGLTSFVQGRIARPPLLASGELTVRKLSALEALSRSGQVAPALLESITVQPNLWPTSAVLDWYQILMRGAGLPQREQALAQARQVLRARMNLQGTTMGFSTERSDEWWWLMASTDANANRLLLAAMNDPFWQADIGRLARGALGRQQHGRWQTTTANAWGVVAIDAFSRKYEAEPVQGKAQLTLGGASWTGTVPSTLLQAWPEGPATLKLRQLGSGKPWATVRSLAAIPLKAPLSSGYRISRSITPVEQKTRGQWSRGDVYRVRLDIDAQADMTWVVVDDPIPAGASILGTGLGRDSQIAASGERARGWVWPAFQERTQSAFRSYYEFVPKGSFSVEYTVRLNNEGRFSMPVTRVEAMYNPEMFGEVPNAAVAVGP</sequence>
<feature type="chain" id="PRO_5047068307" evidence="3">
    <location>
        <begin position="21"/>
        <end position="1924"/>
    </location>
</feature>
<dbReference type="SMART" id="SM01359">
    <property type="entry name" value="A2M_N_2"/>
    <property type="match status" value="1"/>
</dbReference>
<organism evidence="6 7">
    <name type="scientific">Massilia aerilata</name>
    <dbReference type="NCBI Taxonomy" id="453817"/>
    <lineage>
        <taxon>Bacteria</taxon>
        <taxon>Pseudomonadati</taxon>
        <taxon>Pseudomonadota</taxon>
        <taxon>Betaproteobacteria</taxon>
        <taxon>Burkholderiales</taxon>
        <taxon>Oxalobacteraceae</taxon>
        <taxon>Telluria group</taxon>
        <taxon>Massilia</taxon>
    </lineage>
</organism>
<evidence type="ECO:0000256" key="1">
    <source>
        <dbReference type="ARBA" id="ARBA00010556"/>
    </source>
</evidence>